<dbReference type="Gene3D" id="4.10.240.10">
    <property type="entry name" value="Zn(2)-C6 fungal-type DNA-binding domain"/>
    <property type="match status" value="1"/>
</dbReference>
<dbReference type="PANTHER" id="PTHR46910">
    <property type="entry name" value="TRANSCRIPTION FACTOR PDR1"/>
    <property type="match status" value="1"/>
</dbReference>
<dbReference type="InterPro" id="IPR001138">
    <property type="entry name" value="Zn2Cys6_DnaBD"/>
</dbReference>
<feature type="compositionally biased region" description="Polar residues" evidence="7">
    <location>
        <begin position="1"/>
        <end position="22"/>
    </location>
</feature>
<gene>
    <name evidence="9" type="ORF">DSM5745_10503</name>
</gene>
<organism evidence="9 10">
    <name type="scientific">Aspergillus mulundensis</name>
    <dbReference type="NCBI Taxonomy" id="1810919"/>
    <lineage>
        <taxon>Eukaryota</taxon>
        <taxon>Fungi</taxon>
        <taxon>Dikarya</taxon>
        <taxon>Ascomycota</taxon>
        <taxon>Pezizomycotina</taxon>
        <taxon>Eurotiomycetes</taxon>
        <taxon>Eurotiomycetidae</taxon>
        <taxon>Eurotiales</taxon>
        <taxon>Aspergillaceae</taxon>
        <taxon>Aspergillus</taxon>
        <taxon>Aspergillus subgen. Nidulantes</taxon>
    </lineage>
</organism>
<dbReference type="CDD" id="cd00067">
    <property type="entry name" value="GAL4"/>
    <property type="match status" value="1"/>
</dbReference>
<name>A0A3D8QJD9_9EURO</name>
<dbReference type="Pfam" id="PF04082">
    <property type="entry name" value="Fungal_trans"/>
    <property type="match status" value="1"/>
</dbReference>
<dbReference type="InterPro" id="IPR007219">
    <property type="entry name" value="XnlR_reg_dom"/>
</dbReference>
<dbReference type="GO" id="GO:0006351">
    <property type="term" value="P:DNA-templated transcription"/>
    <property type="evidence" value="ECO:0007669"/>
    <property type="project" value="InterPro"/>
</dbReference>
<keyword evidence="6" id="KW-0539">Nucleus</keyword>
<dbReference type="GO" id="GO:0008270">
    <property type="term" value="F:zinc ion binding"/>
    <property type="evidence" value="ECO:0007669"/>
    <property type="project" value="InterPro"/>
</dbReference>
<dbReference type="PROSITE" id="PS50048">
    <property type="entry name" value="ZN2_CY6_FUNGAL_2"/>
    <property type="match status" value="1"/>
</dbReference>
<evidence type="ECO:0000256" key="7">
    <source>
        <dbReference type="SAM" id="MobiDB-lite"/>
    </source>
</evidence>
<evidence type="ECO:0000256" key="3">
    <source>
        <dbReference type="ARBA" id="ARBA00023015"/>
    </source>
</evidence>
<evidence type="ECO:0000256" key="1">
    <source>
        <dbReference type="ARBA" id="ARBA00004123"/>
    </source>
</evidence>
<dbReference type="EMBL" id="PVWQ01000016">
    <property type="protein sequence ID" value="RDW61831.1"/>
    <property type="molecule type" value="Genomic_DNA"/>
</dbReference>
<dbReference type="GeneID" id="38120873"/>
<feature type="region of interest" description="Disordered" evidence="7">
    <location>
        <begin position="1"/>
        <end position="24"/>
    </location>
</feature>
<dbReference type="STRING" id="1810919.A0A3D8QJD9"/>
<evidence type="ECO:0000256" key="5">
    <source>
        <dbReference type="ARBA" id="ARBA00023163"/>
    </source>
</evidence>
<dbReference type="SMART" id="SM00906">
    <property type="entry name" value="Fungal_trans"/>
    <property type="match status" value="1"/>
</dbReference>
<evidence type="ECO:0000256" key="2">
    <source>
        <dbReference type="ARBA" id="ARBA00022723"/>
    </source>
</evidence>
<evidence type="ECO:0000256" key="4">
    <source>
        <dbReference type="ARBA" id="ARBA00023125"/>
    </source>
</evidence>
<dbReference type="PROSITE" id="PS00463">
    <property type="entry name" value="ZN2_CY6_FUNGAL_1"/>
    <property type="match status" value="1"/>
</dbReference>
<comment type="caution">
    <text evidence="9">The sequence shown here is derived from an EMBL/GenBank/DDBJ whole genome shotgun (WGS) entry which is preliminary data.</text>
</comment>
<keyword evidence="2" id="KW-0479">Metal-binding</keyword>
<keyword evidence="3" id="KW-0805">Transcription regulation</keyword>
<dbReference type="OrthoDB" id="5296287at2759"/>
<evidence type="ECO:0000256" key="6">
    <source>
        <dbReference type="ARBA" id="ARBA00023242"/>
    </source>
</evidence>
<reference evidence="9 10" key="1">
    <citation type="journal article" date="2018" name="IMA Fungus">
        <title>IMA Genome-F 9: Draft genome sequence of Annulohypoxylon stygium, Aspergillus mulundensis, Berkeleyomyces basicola (syn. Thielaviopsis basicola), Ceratocystis smalleyi, two Cercospora beticola strains, Coleophoma cylindrospora, Fusarium fracticaudum, Phialophora cf. hyalina, and Morchella septimelata.</title>
        <authorList>
            <person name="Wingfield B.D."/>
            <person name="Bills G.F."/>
            <person name="Dong Y."/>
            <person name="Huang W."/>
            <person name="Nel W.J."/>
            <person name="Swalarsk-Parry B.S."/>
            <person name="Vaghefi N."/>
            <person name="Wilken P.M."/>
            <person name="An Z."/>
            <person name="de Beer Z.W."/>
            <person name="De Vos L."/>
            <person name="Chen L."/>
            <person name="Duong T.A."/>
            <person name="Gao Y."/>
            <person name="Hammerbacher A."/>
            <person name="Kikkert J.R."/>
            <person name="Li Y."/>
            <person name="Li H."/>
            <person name="Li K."/>
            <person name="Li Q."/>
            <person name="Liu X."/>
            <person name="Ma X."/>
            <person name="Naidoo K."/>
            <person name="Pethybridge S.J."/>
            <person name="Sun J."/>
            <person name="Steenkamp E.T."/>
            <person name="van der Nest M.A."/>
            <person name="van Wyk S."/>
            <person name="Wingfield M.J."/>
            <person name="Xiong C."/>
            <person name="Yue Q."/>
            <person name="Zhang X."/>
        </authorList>
    </citation>
    <scope>NUCLEOTIDE SEQUENCE [LARGE SCALE GENOMIC DNA]</scope>
    <source>
        <strain evidence="9 10">DSM 5745</strain>
    </source>
</reference>
<dbReference type="GO" id="GO:0003677">
    <property type="term" value="F:DNA binding"/>
    <property type="evidence" value="ECO:0007669"/>
    <property type="project" value="UniProtKB-KW"/>
</dbReference>
<protein>
    <recommendedName>
        <fullName evidence="8">Zn(2)-C6 fungal-type domain-containing protein</fullName>
    </recommendedName>
</protein>
<keyword evidence="5" id="KW-0804">Transcription</keyword>
<evidence type="ECO:0000313" key="10">
    <source>
        <dbReference type="Proteomes" id="UP000256690"/>
    </source>
</evidence>
<keyword evidence="4" id="KW-0238">DNA-binding</keyword>
<dbReference type="Proteomes" id="UP000256690">
    <property type="component" value="Unassembled WGS sequence"/>
</dbReference>
<dbReference type="SUPFAM" id="SSF57701">
    <property type="entry name" value="Zn2/Cys6 DNA-binding domain"/>
    <property type="match status" value="1"/>
</dbReference>
<accession>A0A3D8QJD9</accession>
<proteinExistence type="predicted"/>
<sequence>MPASPPTQRAASRTRGSANRVSKTAKACQQCRTRKSRCDGKSPCMPCQQRGQESDCRFRDFVRRRRAKTASTTTLSPGEPGIVEASSDNANALLQGDDQAQFPHARLTVFQQGQQENGSSIPRPNTTSRHRGTVDLYYGPTSDFSLAQHLRRDLFGNASESAVGEAGHDRALFLGLPAAESALLNSYSHAPGSNLAGEMLALIPYDVAKELLERYLETHYAYAPFLPAEFYRGLLDELYDAHMHVQGIPSNNINGHRSQRQNQSYTHIRKKQNLLLLAIALAAQATEKWEWGETLFRSVKRDHFEDTGLASLESIQLYAQFETEAGRPNYAYLAIGHAAREAFLAGLHKEALRKNWRRGVSPVDVSARRVTFWILYFHESWISFCTGRPSCFEAVDIETPLPDNPFLALLTDYARLMGAITDRIYKPKHSAIANLWREACILSEQLSSLRTKVQDMFGVDWESVERNSSHGPREVFLVMAHCKHPVLNHMTLLTYRPLVIFRSRWKRDEDRLNRAQANPQTRPRPECTTYLREGCNHALNAAVSTIRYLSALGIQNSKIKDIRTHSLLLTHTLLLLLYDFIHDATHPPSHLHWIHTALRFLARMRHGEPVASVISAARGMLRRVNPGFDLDPFDESQAQARAQAQGSFDGFEGVDADGSCFAWALSTPTPDALGGLDGGGCPVGTGEGGTGGPGPGLFGGGEGDGNGIGECNWGGGAAFELNQDLASLDMDAFFTFPFDDFLVDEGSGLGLGIP</sequence>
<dbReference type="Pfam" id="PF00172">
    <property type="entry name" value="Zn_clus"/>
    <property type="match status" value="1"/>
</dbReference>
<evidence type="ECO:0000313" key="9">
    <source>
        <dbReference type="EMBL" id="RDW61831.1"/>
    </source>
</evidence>
<dbReference type="GO" id="GO:0005634">
    <property type="term" value="C:nucleus"/>
    <property type="evidence" value="ECO:0007669"/>
    <property type="project" value="UniProtKB-SubCell"/>
</dbReference>
<dbReference type="RefSeq" id="XP_026598962.1">
    <property type="nucleotide sequence ID" value="XM_026752519.1"/>
</dbReference>
<feature type="domain" description="Zn(2)-C6 fungal-type" evidence="8">
    <location>
        <begin position="27"/>
        <end position="58"/>
    </location>
</feature>
<dbReference type="InterPro" id="IPR050987">
    <property type="entry name" value="AtrR-like"/>
</dbReference>
<dbReference type="CDD" id="cd12148">
    <property type="entry name" value="fungal_TF_MHR"/>
    <property type="match status" value="1"/>
</dbReference>
<dbReference type="GO" id="GO:0000981">
    <property type="term" value="F:DNA-binding transcription factor activity, RNA polymerase II-specific"/>
    <property type="evidence" value="ECO:0007669"/>
    <property type="project" value="InterPro"/>
</dbReference>
<dbReference type="AlphaFoldDB" id="A0A3D8QJD9"/>
<dbReference type="PANTHER" id="PTHR46910:SF3">
    <property type="entry name" value="HALOTOLERANCE PROTEIN 9-RELATED"/>
    <property type="match status" value="1"/>
</dbReference>
<comment type="subcellular location">
    <subcellularLocation>
        <location evidence="1">Nucleus</location>
    </subcellularLocation>
</comment>
<dbReference type="SMART" id="SM00066">
    <property type="entry name" value="GAL4"/>
    <property type="match status" value="1"/>
</dbReference>
<keyword evidence="10" id="KW-1185">Reference proteome</keyword>
<dbReference type="InterPro" id="IPR036864">
    <property type="entry name" value="Zn2-C6_fun-type_DNA-bd_sf"/>
</dbReference>
<evidence type="ECO:0000259" key="8">
    <source>
        <dbReference type="PROSITE" id="PS50048"/>
    </source>
</evidence>